<keyword evidence="1" id="KW-0175">Coiled coil</keyword>
<evidence type="ECO:0000256" key="1">
    <source>
        <dbReference type="SAM" id="Coils"/>
    </source>
</evidence>
<dbReference type="Proteomes" id="UP000630594">
    <property type="component" value="Unassembled WGS sequence"/>
</dbReference>
<name>A0ABQ1Q251_9ACTN</name>
<dbReference type="EMBL" id="BMCK01000001">
    <property type="protein sequence ID" value="GGD09865.1"/>
    <property type="molecule type" value="Genomic_DNA"/>
</dbReference>
<evidence type="ECO:0008006" key="4">
    <source>
        <dbReference type="Google" id="ProtNLM"/>
    </source>
</evidence>
<proteinExistence type="predicted"/>
<evidence type="ECO:0000313" key="3">
    <source>
        <dbReference type="Proteomes" id="UP000630594"/>
    </source>
</evidence>
<organism evidence="2 3">
    <name type="scientific">Nocardioides daphniae</name>
    <dbReference type="NCBI Taxonomy" id="402297"/>
    <lineage>
        <taxon>Bacteria</taxon>
        <taxon>Bacillati</taxon>
        <taxon>Actinomycetota</taxon>
        <taxon>Actinomycetes</taxon>
        <taxon>Propionibacteriales</taxon>
        <taxon>Nocardioidaceae</taxon>
        <taxon>Nocardioides</taxon>
    </lineage>
</organism>
<dbReference type="SUPFAM" id="SSF52540">
    <property type="entry name" value="P-loop containing nucleoside triphosphate hydrolases"/>
    <property type="match status" value="1"/>
</dbReference>
<gene>
    <name evidence="2" type="ORF">GCM10007231_05880</name>
</gene>
<comment type="caution">
    <text evidence="2">The sequence shown here is derived from an EMBL/GenBank/DDBJ whole genome shotgun (WGS) entry which is preliminary data.</text>
</comment>
<feature type="coiled-coil region" evidence="1">
    <location>
        <begin position="348"/>
        <end position="375"/>
    </location>
</feature>
<sequence length="420" mass="47366">MSQQSEQEKAMDVTRRRKVLVHVGTPKTGTSHLQDVLFRNQKVLAKQGVNYPADRFDAHFLAALDLMQLPWAGLEQEAVGAWDRLAAKVRDFDGTSIVSHEILAKASRTQVDRALSSFGGAEVHLVLSVRDLVRQIPAEWQENVKHRAQISYADFLATIQDPERKSRIGSWFWSVQEIPDIINRWGASLPPERIHLVTVPAPGAPRDELWSRFSRAFGLDGLEGLDLTPERANPSMGVPETTLVRRINRQVHQVLPPEHYRPLVRELLAHQTLSQNTRSPRLSLPPELEPWTMELSRTWVDEITARGYDVVGDVNDLLGVASGVSQDDWVDPDRPRPVSINRASLDAIEALLLEAARLREVEADLNRQLHETREALDRAYMRPSYKVREKAVRGLQRSAPGRAGLEVYRRLRGGANSFSA</sequence>
<dbReference type="Gene3D" id="3.40.50.300">
    <property type="entry name" value="P-loop containing nucleotide triphosphate hydrolases"/>
    <property type="match status" value="1"/>
</dbReference>
<dbReference type="InterPro" id="IPR027417">
    <property type="entry name" value="P-loop_NTPase"/>
</dbReference>
<evidence type="ECO:0000313" key="2">
    <source>
        <dbReference type="EMBL" id="GGD09865.1"/>
    </source>
</evidence>
<protein>
    <recommendedName>
        <fullName evidence="4">Sulfotransferase family protein</fullName>
    </recommendedName>
</protein>
<keyword evidence="3" id="KW-1185">Reference proteome</keyword>
<reference evidence="3" key="1">
    <citation type="journal article" date="2019" name="Int. J. Syst. Evol. Microbiol.">
        <title>The Global Catalogue of Microorganisms (GCM) 10K type strain sequencing project: providing services to taxonomists for standard genome sequencing and annotation.</title>
        <authorList>
            <consortium name="The Broad Institute Genomics Platform"/>
            <consortium name="The Broad Institute Genome Sequencing Center for Infectious Disease"/>
            <person name="Wu L."/>
            <person name="Ma J."/>
        </authorList>
    </citation>
    <scope>NUCLEOTIDE SEQUENCE [LARGE SCALE GENOMIC DNA]</scope>
    <source>
        <strain evidence="3">CCM 7403</strain>
    </source>
</reference>
<accession>A0ABQ1Q251</accession>
<dbReference type="RefSeq" id="WP_229721371.1">
    <property type="nucleotide sequence ID" value="NZ_BMCK01000001.1"/>
</dbReference>